<name>A0A8T1L554_9STRA</name>
<reference evidence="1" key="1">
    <citation type="submission" date="2018-10" db="EMBL/GenBank/DDBJ databases">
        <title>Effector identification in a new, highly contiguous assembly of the strawberry crown rot pathogen Phytophthora cactorum.</title>
        <authorList>
            <person name="Armitage A.D."/>
            <person name="Nellist C.F."/>
            <person name="Bates H."/>
            <person name="Vickerstaff R.J."/>
            <person name="Harrison R.J."/>
        </authorList>
    </citation>
    <scope>NUCLEOTIDE SEQUENCE</scope>
    <source>
        <strain evidence="1">4040</strain>
    </source>
</reference>
<dbReference type="Proteomes" id="UP000736787">
    <property type="component" value="Unassembled WGS sequence"/>
</dbReference>
<evidence type="ECO:0000313" key="2">
    <source>
        <dbReference type="Proteomes" id="UP000736787"/>
    </source>
</evidence>
<accession>A0A8T1L554</accession>
<proteinExistence type="predicted"/>
<protein>
    <submittedName>
        <fullName evidence="1">Uncharacterized protein</fullName>
    </submittedName>
</protein>
<comment type="caution">
    <text evidence="1">The sequence shown here is derived from an EMBL/GenBank/DDBJ whole genome shotgun (WGS) entry which is preliminary data.</text>
</comment>
<dbReference type="AlphaFoldDB" id="A0A8T1L554"/>
<dbReference type="EMBL" id="RCMK01001364">
    <property type="protein sequence ID" value="KAG2895862.1"/>
    <property type="molecule type" value="Genomic_DNA"/>
</dbReference>
<sequence length="34" mass="3775">MTISSPVDMTFDSALAPIWNNSDCSHKQDLKGKH</sequence>
<gene>
    <name evidence="1" type="ORF">PC117_g23131</name>
</gene>
<organism evidence="1 2">
    <name type="scientific">Phytophthora cactorum</name>
    <dbReference type="NCBI Taxonomy" id="29920"/>
    <lineage>
        <taxon>Eukaryota</taxon>
        <taxon>Sar</taxon>
        <taxon>Stramenopiles</taxon>
        <taxon>Oomycota</taxon>
        <taxon>Peronosporomycetes</taxon>
        <taxon>Peronosporales</taxon>
        <taxon>Peronosporaceae</taxon>
        <taxon>Phytophthora</taxon>
    </lineage>
</organism>
<evidence type="ECO:0000313" key="1">
    <source>
        <dbReference type="EMBL" id="KAG2895862.1"/>
    </source>
</evidence>